<evidence type="ECO:0000313" key="10">
    <source>
        <dbReference type="EMBL" id="EFX90283.1"/>
    </source>
</evidence>
<evidence type="ECO:0000256" key="3">
    <source>
        <dbReference type="ARBA" id="ARBA00022692"/>
    </source>
</evidence>
<dbReference type="eggNOG" id="KOG0619">
    <property type="taxonomic scope" value="Eukaryota"/>
</dbReference>
<dbReference type="Pfam" id="PF13516">
    <property type="entry name" value="LRR_6"/>
    <property type="match status" value="1"/>
</dbReference>
<keyword evidence="7" id="KW-0472">Membrane</keyword>
<dbReference type="PANTHER" id="PTHR24365:SF541">
    <property type="entry name" value="PROTEIN TOLL-RELATED"/>
    <property type="match status" value="1"/>
</dbReference>
<evidence type="ECO:0000256" key="6">
    <source>
        <dbReference type="ARBA" id="ARBA00022989"/>
    </source>
</evidence>
<dbReference type="SMART" id="SM00369">
    <property type="entry name" value="LRR_TYP"/>
    <property type="match status" value="9"/>
</dbReference>
<keyword evidence="3" id="KW-0812">Transmembrane</keyword>
<evidence type="ECO:0000256" key="7">
    <source>
        <dbReference type="ARBA" id="ARBA00023136"/>
    </source>
</evidence>
<dbReference type="Gene3D" id="3.80.10.10">
    <property type="entry name" value="Ribonuclease Inhibitor"/>
    <property type="match status" value="2"/>
</dbReference>
<dbReference type="STRING" id="6669.E9FQY5"/>
<evidence type="ECO:0000256" key="8">
    <source>
        <dbReference type="ARBA" id="ARBA00023180"/>
    </source>
</evidence>
<dbReference type="FunFam" id="3.80.10.10:FF:001164">
    <property type="entry name" value="GH01279p"/>
    <property type="match status" value="1"/>
</dbReference>
<evidence type="ECO:0000256" key="1">
    <source>
        <dbReference type="ARBA" id="ARBA00004167"/>
    </source>
</evidence>
<dbReference type="SMART" id="SM00082">
    <property type="entry name" value="LRRCT"/>
    <property type="match status" value="1"/>
</dbReference>
<dbReference type="KEGG" id="dpx:DAPPUDRAFT_20910"/>
<dbReference type="SUPFAM" id="SSF52058">
    <property type="entry name" value="L domain-like"/>
    <property type="match status" value="1"/>
</dbReference>
<organism evidence="10 11">
    <name type="scientific">Daphnia pulex</name>
    <name type="common">Water flea</name>
    <dbReference type="NCBI Taxonomy" id="6669"/>
    <lineage>
        <taxon>Eukaryota</taxon>
        <taxon>Metazoa</taxon>
        <taxon>Ecdysozoa</taxon>
        <taxon>Arthropoda</taxon>
        <taxon>Crustacea</taxon>
        <taxon>Branchiopoda</taxon>
        <taxon>Diplostraca</taxon>
        <taxon>Cladocera</taxon>
        <taxon>Anomopoda</taxon>
        <taxon>Daphniidae</taxon>
        <taxon>Daphnia</taxon>
    </lineage>
</organism>
<evidence type="ECO:0000259" key="9">
    <source>
        <dbReference type="SMART" id="SM00082"/>
    </source>
</evidence>
<feature type="non-terminal residue" evidence="10">
    <location>
        <position position="1"/>
    </location>
</feature>
<dbReference type="PRINTS" id="PR00019">
    <property type="entry name" value="LEURICHRPT"/>
</dbReference>
<keyword evidence="4" id="KW-0732">Signal</keyword>
<evidence type="ECO:0000256" key="4">
    <source>
        <dbReference type="ARBA" id="ARBA00022729"/>
    </source>
</evidence>
<name>E9FQY5_DAPPU</name>
<gene>
    <name evidence="10" type="ORF">DAPPUDRAFT_20910</name>
</gene>
<dbReference type="GO" id="GO:0016020">
    <property type="term" value="C:membrane"/>
    <property type="evidence" value="ECO:0007669"/>
    <property type="project" value="UniProtKB-SubCell"/>
</dbReference>
<feature type="non-terminal residue" evidence="10">
    <location>
        <position position="622"/>
    </location>
</feature>
<feature type="domain" description="LRRCT" evidence="9">
    <location>
        <begin position="356"/>
        <end position="411"/>
    </location>
</feature>
<dbReference type="EMBL" id="GL732523">
    <property type="protein sequence ID" value="EFX90283.1"/>
    <property type="molecule type" value="Genomic_DNA"/>
</dbReference>
<dbReference type="HOGENOM" id="CLU_018837_0_0_1"/>
<dbReference type="SMART" id="SM00365">
    <property type="entry name" value="LRR_SD22"/>
    <property type="match status" value="6"/>
</dbReference>
<keyword evidence="2" id="KW-0433">Leucine-rich repeat</keyword>
<keyword evidence="8" id="KW-0325">Glycoprotein</keyword>
<keyword evidence="5" id="KW-0677">Repeat</keyword>
<dbReference type="Proteomes" id="UP000000305">
    <property type="component" value="Unassembled WGS sequence"/>
</dbReference>
<dbReference type="OrthoDB" id="2151624at2759"/>
<dbReference type="InterPro" id="IPR032675">
    <property type="entry name" value="LRR_dom_sf"/>
</dbReference>
<evidence type="ECO:0000313" key="11">
    <source>
        <dbReference type="Proteomes" id="UP000000305"/>
    </source>
</evidence>
<keyword evidence="6" id="KW-1133">Transmembrane helix</keyword>
<dbReference type="InterPro" id="IPR001611">
    <property type="entry name" value="Leu-rich_rpt"/>
</dbReference>
<protein>
    <recommendedName>
        <fullName evidence="9">LRRCT domain-containing protein</fullName>
    </recommendedName>
</protein>
<evidence type="ECO:0000256" key="2">
    <source>
        <dbReference type="ARBA" id="ARBA00022614"/>
    </source>
</evidence>
<dbReference type="Pfam" id="PF13855">
    <property type="entry name" value="LRR_8"/>
    <property type="match status" value="2"/>
</dbReference>
<dbReference type="InParanoid" id="E9FQY5"/>
<dbReference type="FunCoup" id="E9FQY5">
    <property type="interactions" value="7"/>
</dbReference>
<accession>E9FQY5</accession>
<reference evidence="10 11" key="1">
    <citation type="journal article" date="2011" name="Science">
        <title>The ecoresponsive genome of Daphnia pulex.</title>
        <authorList>
            <person name="Colbourne J.K."/>
            <person name="Pfrender M.E."/>
            <person name="Gilbert D."/>
            <person name="Thomas W.K."/>
            <person name="Tucker A."/>
            <person name="Oakley T.H."/>
            <person name="Tokishita S."/>
            <person name="Aerts A."/>
            <person name="Arnold G.J."/>
            <person name="Basu M.K."/>
            <person name="Bauer D.J."/>
            <person name="Caceres C.E."/>
            <person name="Carmel L."/>
            <person name="Casola C."/>
            <person name="Choi J.H."/>
            <person name="Detter J.C."/>
            <person name="Dong Q."/>
            <person name="Dusheyko S."/>
            <person name="Eads B.D."/>
            <person name="Frohlich T."/>
            <person name="Geiler-Samerotte K.A."/>
            <person name="Gerlach D."/>
            <person name="Hatcher P."/>
            <person name="Jogdeo S."/>
            <person name="Krijgsveld J."/>
            <person name="Kriventseva E.V."/>
            <person name="Kultz D."/>
            <person name="Laforsch C."/>
            <person name="Lindquist E."/>
            <person name="Lopez J."/>
            <person name="Manak J.R."/>
            <person name="Muller J."/>
            <person name="Pangilinan J."/>
            <person name="Patwardhan R.P."/>
            <person name="Pitluck S."/>
            <person name="Pritham E.J."/>
            <person name="Rechtsteiner A."/>
            <person name="Rho M."/>
            <person name="Rogozin I.B."/>
            <person name="Sakarya O."/>
            <person name="Salamov A."/>
            <person name="Schaack S."/>
            <person name="Shapiro H."/>
            <person name="Shiga Y."/>
            <person name="Skalitzky C."/>
            <person name="Smith Z."/>
            <person name="Souvorov A."/>
            <person name="Sung W."/>
            <person name="Tang Z."/>
            <person name="Tsuchiya D."/>
            <person name="Tu H."/>
            <person name="Vos H."/>
            <person name="Wang M."/>
            <person name="Wolf Y.I."/>
            <person name="Yamagata H."/>
            <person name="Yamada T."/>
            <person name="Ye Y."/>
            <person name="Shaw J.R."/>
            <person name="Andrews J."/>
            <person name="Crease T.J."/>
            <person name="Tang H."/>
            <person name="Lucas S.M."/>
            <person name="Robertson H.M."/>
            <person name="Bork P."/>
            <person name="Koonin E.V."/>
            <person name="Zdobnov E.M."/>
            <person name="Grigoriev I.V."/>
            <person name="Lynch M."/>
            <person name="Boore J.L."/>
        </authorList>
    </citation>
    <scope>NUCLEOTIDE SEQUENCE [LARGE SCALE GENOMIC DNA]</scope>
</reference>
<dbReference type="PROSITE" id="PS51450">
    <property type="entry name" value="LRR"/>
    <property type="match status" value="2"/>
</dbReference>
<sequence length="622" mass="67905">WTCPQVSDSSRSPGLISCQCDLPHTLRCSGAAGQSQSETQVSFIIGALRALPLEQSVSLLDLSIQNFSRLGPYLFERVTLHGLVISSGEIQDVSQQAFAGLAQSLTALGLPNNRLVSVPSEALGSLVHLERLDLSNNRIQSISGQPFAGLDRLRFLDLSGNALETIAPQVFAAPSGLRSLQLRSNLLEASQLVPPALGGLVRLQELDLGYNRLRGRLTSTFLQGLDNLLTLELTGNNLTLLKRGMLSGLKRLRTLRLARNQIDVIEDQSFLSLAALTSLDLSHNGVVAISGQSLSHLNDLTQLDLSHNYLRAVTSDLVDGLPSLESLDLTDNDISLVESGALTNLPKLIHLSLTDNPLNCDCHMVDLARWLRNSTGNQAADDLNRRSAVCATPPALENGFLFEAEAEANNNFLSSQPTEDFIRLSSAQVQFGSAELEGSTLLHTMWTVDSATLPYTCDAILVYELNEEHEALLDSYPVRCHSEDRPNKQLQLTVKLSDNMKTDGQYRLCLVLFEGGHDDEASLLPGCSHSMTWQTLKQNHDGDEEEEQTANSDSILPATTQITAFYANVSAPQSVSVYMRIPDALPACQFTVAVFEKHRLLALKRLNCSTTSFTFGQLTESR</sequence>
<evidence type="ECO:0000256" key="5">
    <source>
        <dbReference type="ARBA" id="ARBA00022737"/>
    </source>
</evidence>
<dbReference type="PhylomeDB" id="E9FQY5"/>
<dbReference type="OMA" id="ILHELHY"/>
<comment type="subcellular location">
    <subcellularLocation>
        <location evidence="1">Membrane</location>
        <topology evidence="1">Single-pass membrane protein</topology>
    </subcellularLocation>
</comment>
<dbReference type="PANTHER" id="PTHR24365">
    <property type="entry name" value="TOLL-LIKE RECEPTOR"/>
    <property type="match status" value="1"/>
</dbReference>
<proteinExistence type="predicted"/>
<dbReference type="AlphaFoldDB" id="E9FQY5"/>
<dbReference type="InterPro" id="IPR000483">
    <property type="entry name" value="Cys-rich_flank_reg_C"/>
</dbReference>
<dbReference type="InterPro" id="IPR003591">
    <property type="entry name" value="Leu-rich_rpt_typical-subtyp"/>
</dbReference>
<keyword evidence="11" id="KW-1185">Reference proteome</keyword>